<keyword evidence="2" id="KW-0808">Transferase</keyword>
<dbReference type="EMBL" id="FOWW01000001">
    <property type="protein sequence ID" value="SFO94547.1"/>
    <property type="molecule type" value="Genomic_DNA"/>
</dbReference>
<dbReference type="Gene3D" id="1.20.5.1930">
    <property type="match status" value="1"/>
</dbReference>
<dbReference type="GO" id="GO:0016020">
    <property type="term" value="C:membrane"/>
    <property type="evidence" value="ECO:0007669"/>
    <property type="project" value="InterPro"/>
</dbReference>
<keyword evidence="2" id="KW-0418">Kinase</keyword>
<dbReference type="STRING" id="587909.SAMN05421810_101481"/>
<sequence length="76" mass="7982">MGHGLAIKMQADVALHLLATKPEQAERALTAISRTSTEGLDEVRGTLAVVRGVDPDRAPTPGLARLDDAYQSGLTS</sequence>
<feature type="domain" description="Signal transduction histidine kinase subgroup 3 dimerisation and phosphoacceptor" evidence="1">
    <location>
        <begin position="6"/>
        <end position="51"/>
    </location>
</feature>
<reference evidence="3" key="1">
    <citation type="submission" date="2016-10" db="EMBL/GenBank/DDBJ databases">
        <authorList>
            <person name="Varghese N."/>
            <person name="Submissions S."/>
        </authorList>
    </citation>
    <scope>NUCLEOTIDE SEQUENCE [LARGE SCALE GENOMIC DNA]</scope>
    <source>
        <strain evidence="3">CGMCC 4.5579</strain>
    </source>
</reference>
<gene>
    <name evidence="2" type="ORF">SAMN05421810_101481</name>
</gene>
<evidence type="ECO:0000313" key="3">
    <source>
        <dbReference type="Proteomes" id="UP000198727"/>
    </source>
</evidence>
<dbReference type="GO" id="GO:0046983">
    <property type="term" value="F:protein dimerization activity"/>
    <property type="evidence" value="ECO:0007669"/>
    <property type="project" value="InterPro"/>
</dbReference>
<accession>A0A1I5LBB2</accession>
<dbReference type="Pfam" id="PF07730">
    <property type="entry name" value="HisKA_3"/>
    <property type="match status" value="1"/>
</dbReference>
<dbReference type="AlphaFoldDB" id="A0A1I5LBB2"/>
<name>A0A1I5LBB2_9PSEU</name>
<protein>
    <submittedName>
        <fullName evidence="2">Histidine kinase</fullName>
    </submittedName>
</protein>
<evidence type="ECO:0000259" key="1">
    <source>
        <dbReference type="Pfam" id="PF07730"/>
    </source>
</evidence>
<evidence type="ECO:0000313" key="2">
    <source>
        <dbReference type="EMBL" id="SFO94547.1"/>
    </source>
</evidence>
<dbReference type="Proteomes" id="UP000198727">
    <property type="component" value="Unassembled WGS sequence"/>
</dbReference>
<keyword evidence="3" id="KW-1185">Reference proteome</keyword>
<dbReference type="InterPro" id="IPR011712">
    <property type="entry name" value="Sig_transdc_His_kin_sub3_dim/P"/>
</dbReference>
<proteinExistence type="predicted"/>
<dbReference type="GO" id="GO:0000155">
    <property type="term" value="F:phosphorelay sensor kinase activity"/>
    <property type="evidence" value="ECO:0007669"/>
    <property type="project" value="InterPro"/>
</dbReference>
<organism evidence="2 3">
    <name type="scientific">Amycolatopsis arida</name>
    <dbReference type="NCBI Taxonomy" id="587909"/>
    <lineage>
        <taxon>Bacteria</taxon>
        <taxon>Bacillati</taxon>
        <taxon>Actinomycetota</taxon>
        <taxon>Actinomycetes</taxon>
        <taxon>Pseudonocardiales</taxon>
        <taxon>Pseudonocardiaceae</taxon>
        <taxon>Amycolatopsis</taxon>
    </lineage>
</organism>